<protein>
    <submittedName>
        <fullName evidence="1">Uncharacterized protein</fullName>
    </submittedName>
</protein>
<name>A0A841I0V2_9DEIO</name>
<reference evidence="1 2" key="1">
    <citation type="submission" date="2020-08" db="EMBL/GenBank/DDBJ databases">
        <title>Genomic Encyclopedia of Type Strains, Phase IV (KMG-IV): sequencing the most valuable type-strain genomes for metagenomic binning, comparative biology and taxonomic classification.</title>
        <authorList>
            <person name="Goeker M."/>
        </authorList>
    </citation>
    <scope>NUCLEOTIDE SEQUENCE [LARGE SCALE GENOMIC DNA]</scope>
    <source>
        <strain evidence="1 2">DSM 21458</strain>
    </source>
</reference>
<evidence type="ECO:0000313" key="2">
    <source>
        <dbReference type="Proteomes" id="UP000569951"/>
    </source>
</evidence>
<gene>
    <name evidence="1" type="ORF">HNR42_002038</name>
</gene>
<dbReference type="RefSeq" id="WP_221277037.1">
    <property type="nucleotide sequence ID" value="NZ_JACHHG010000006.1"/>
</dbReference>
<comment type="caution">
    <text evidence="1">The sequence shown here is derived from an EMBL/GenBank/DDBJ whole genome shotgun (WGS) entry which is preliminary data.</text>
</comment>
<dbReference type="EMBL" id="JACHHG010000006">
    <property type="protein sequence ID" value="MBB6098604.1"/>
    <property type="molecule type" value="Genomic_DNA"/>
</dbReference>
<dbReference type="Proteomes" id="UP000569951">
    <property type="component" value="Unassembled WGS sequence"/>
</dbReference>
<accession>A0A841I0V2</accession>
<proteinExistence type="predicted"/>
<organism evidence="1 2">
    <name type="scientific">Deinobacterium chartae</name>
    <dbReference type="NCBI Taxonomy" id="521158"/>
    <lineage>
        <taxon>Bacteria</taxon>
        <taxon>Thermotogati</taxon>
        <taxon>Deinococcota</taxon>
        <taxon>Deinococci</taxon>
        <taxon>Deinococcales</taxon>
        <taxon>Deinococcaceae</taxon>
        <taxon>Deinobacterium</taxon>
    </lineage>
</organism>
<evidence type="ECO:0000313" key="1">
    <source>
        <dbReference type="EMBL" id="MBB6098604.1"/>
    </source>
</evidence>
<dbReference type="AlphaFoldDB" id="A0A841I0V2"/>
<keyword evidence="2" id="KW-1185">Reference proteome</keyword>
<sequence length="64" mass="7247">MPIRLSTVLYALGFFSIAVSAMNYLPGRAKTGSEKERDGLFVGEWVPTFFILGKIAEDREHKRE</sequence>